<dbReference type="GO" id="GO:0000398">
    <property type="term" value="P:mRNA splicing, via spliceosome"/>
    <property type="evidence" value="ECO:0007669"/>
    <property type="project" value="InterPro"/>
</dbReference>
<dbReference type="GO" id="GO:0051301">
    <property type="term" value="P:cell division"/>
    <property type="evidence" value="ECO:0007669"/>
    <property type="project" value="UniProtKB-KW"/>
</dbReference>
<dbReference type="PANTHER" id="PTHR45885">
    <property type="entry name" value="CELL DIVISION CYCLE 5-LIKE PROTEIN"/>
    <property type="match status" value="1"/>
</dbReference>
<name>A0A314YKD3_PRUYE</name>
<gene>
    <name evidence="3" type="ORF">Pyn_23692</name>
</gene>
<evidence type="ECO:0000313" key="4">
    <source>
        <dbReference type="Proteomes" id="UP000250321"/>
    </source>
</evidence>
<organism evidence="3 4">
    <name type="scientific">Prunus yedoensis var. nudiflora</name>
    <dbReference type="NCBI Taxonomy" id="2094558"/>
    <lineage>
        <taxon>Eukaryota</taxon>
        <taxon>Viridiplantae</taxon>
        <taxon>Streptophyta</taxon>
        <taxon>Embryophyta</taxon>
        <taxon>Tracheophyta</taxon>
        <taxon>Spermatophyta</taxon>
        <taxon>Magnoliopsida</taxon>
        <taxon>eudicotyledons</taxon>
        <taxon>Gunneridae</taxon>
        <taxon>Pentapetalae</taxon>
        <taxon>rosids</taxon>
        <taxon>fabids</taxon>
        <taxon>Rosales</taxon>
        <taxon>Rosaceae</taxon>
        <taxon>Amygdaloideae</taxon>
        <taxon>Amygdaleae</taxon>
        <taxon>Prunus</taxon>
    </lineage>
</organism>
<dbReference type="Proteomes" id="UP000250321">
    <property type="component" value="Unassembled WGS sequence"/>
</dbReference>
<keyword evidence="3" id="KW-0131">Cell cycle</keyword>
<dbReference type="PANTHER" id="PTHR45885:SF1">
    <property type="entry name" value="CELL DIVISION CYCLE 5-LIKE PROTEIN"/>
    <property type="match status" value="1"/>
</dbReference>
<sequence>MAEWSTEFAKLMAGDFDPNPESKPALPVPVDMDEWEMETIFQAPAGLASTRKGKKAKRKAREKQLQEATRLASLEKTRELKAAGIDVLQQRKTKSKRIIDYNAEIPFQRKPPQGFYDITDFDQKS</sequence>
<dbReference type="OrthoDB" id="1410009at2759"/>
<keyword evidence="4" id="KW-1185">Reference proteome</keyword>
<evidence type="ECO:0000256" key="2">
    <source>
        <dbReference type="ARBA" id="ARBA00023242"/>
    </source>
</evidence>
<comment type="caution">
    <text evidence="3">The sequence shown here is derived from an EMBL/GenBank/DDBJ whole genome shotgun (WGS) entry which is preliminary data.</text>
</comment>
<dbReference type="GO" id="GO:0005681">
    <property type="term" value="C:spliceosomal complex"/>
    <property type="evidence" value="ECO:0007669"/>
    <property type="project" value="TreeGrafter"/>
</dbReference>
<evidence type="ECO:0000256" key="1">
    <source>
        <dbReference type="ARBA" id="ARBA00023125"/>
    </source>
</evidence>
<proteinExistence type="predicted"/>
<keyword evidence="1" id="KW-0238">DNA-binding</keyword>
<evidence type="ECO:0000313" key="3">
    <source>
        <dbReference type="EMBL" id="PQQ05641.1"/>
    </source>
</evidence>
<keyword evidence="3" id="KW-0132">Cell division</keyword>
<accession>A0A314YKD3</accession>
<dbReference type="GO" id="GO:0000974">
    <property type="term" value="C:Prp19 complex"/>
    <property type="evidence" value="ECO:0007669"/>
    <property type="project" value="InterPro"/>
</dbReference>
<dbReference type="InterPro" id="IPR047242">
    <property type="entry name" value="CDC5L/Cef1"/>
</dbReference>
<dbReference type="AlphaFoldDB" id="A0A314YKD3"/>
<protein>
    <submittedName>
        <fullName evidence="3">Cell division cycle 5-related protein-like</fullName>
    </submittedName>
</protein>
<reference evidence="3 4" key="1">
    <citation type="submission" date="2018-02" db="EMBL/GenBank/DDBJ databases">
        <title>Draft genome of wild Prunus yedoensis var. nudiflora.</title>
        <authorList>
            <person name="Baek S."/>
            <person name="Kim J.-H."/>
            <person name="Choi K."/>
            <person name="Kim G.-B."/>
            <person name="Cho A."/>
            <person name="Jang H."/>
            <person name="Shin C.-H."/>
            <person name="Yu H.-J."/>
            <person name="Mun J.-H."/>
        </authorList>
    </citation>
    <scope>NUCLEOTIDE SEQUENCE [LARGE SCALE GENOMIC DNA]</scope>
    <source>
        <strain evidence="4">cv. Jeju island</strain>
        <tissue evidence="3">Leaf</tissue>
    </source>
</reference>
<keyword evidence="2" id="KW-0539">Nucleus</keyword>
<dbReference type="GO" id="GO:0003677">
    <property type="term" value="F:DNA binding"/>
    <property type="evidence" value="ECO:0007669"/>
    <property type="project" value="UniProtKB-KW"/>
</dbReference>
<dbReference type="STRING" id="2094558.A0A314YKD3"/>
<dbReference type="EMBL" id="PJQY01001061">
    <property type="protein sequence ID" value="PQQ05641.1"/>
    <property type="molecule type" value="Genomic_DNA"/>
</dbReference>